<protein>
    <submittedName>
        <fullName evidence="1">DUF6279 family lipoprotein</fullName>
    </submittedName>
</protein>
<comment type="caution">
    <text evidence="1">The sequence shown here is derived from an EMBL/GenBank/DDBJ whole genome shotgun (WGS) entry which is preliminary data.</text>
</comment>
<evidence type="ECO:0000313" key="1">
    <source>
        <dbReference type="EMBL" id="MDN3611881.1"/>
    </source>
</evidence>
<proteinExistence type="predicted"/>
<keyword evidence="2" id="KW-1185">Reference proteome</keyword>
<dbReference type="Pfam" id="PF19795">
    <property type="entry name" value="DUF6279"/>
    <property type="match status" value="1"/>
</dbReference>
<dbReference type="InterPro" id="IPR016875">
    <property type="entry name" value="UCP028200"/>
</dbReference>
<gene>
    <name evidence="1" type="ORF">QWZ16_20005</name>
</gene>
<dbReference type="EMBL" id="JAUFQC010000027">
    <property type="protein sequence ID" value="MDN3611881.1"/>
    <property type="molecule type" value="Genomic_DNA"/>
</dbReference>
<keyword evidence="1" id="KW-0449">Lipoprotein</keyword>
<reference evidence="2" key="1">
    <citation type="journal article" date="2019" name="Int. J. Syst. Evol. Microbiol.">
        <title>The Global Catalogue of Microorganisms (GCM) 10K type strain sequencing project: providing services to taxonomists for standard genome sequencing and annotation.</title>
        <authorList>
            <consortium name="The Broad Institute Genomics Platform"/>
            <consortium name="The Broad Institute Genome Sequencing Center for Infectious Disease"/>
            <person name="Wu L."/>
            <person name="Ma J."/>
        </authorList>
    </citation>
    <scope>NUCLEOTIDE SEQUENCE [LARGE SCALE GENOMIC DNA]</scope>
    <source>
        <strain evidence="2">CECT 7398</strain>
    </source>
</reference>
<dbReference type="PROSITE" id="PS51257">
    <property type="entry name" value="PROKAR_LIPOPROTEIN"/>
    <property type="match status" value="1"/>
</dbReference>
<sequence>MMNRWGLMLVLAVVLTGCSTKFVYNNIDWLLVDYLDNFVELNDEQEDWVSKKIDRLSEWHRREEVPNYIEHLDQLIALDPKRFSEADLDVQRQLFQQHTQRLVKQVAPAVLTFVGELSDEQAEELMDNIRVRHTRYKNKYQPLSDKQIRQKYLEKIHDNVDDWFGYLTPEQDALIDQWSAELSVTAYDWIDYQTDMRIEIKDLLNHRMQRGYLQSHLQSLLFNPASFYSPELEQKIDHNQSVANQYIVKMINSVSDKQTKHYREKLEDWKTIAQDIQ</sequence>
<name>A0ABT8BXU4_9VIBR</name>
<dbReference type="Proteomes" id="UP001238540">
    <property type="component" value="Unassembled WGS sequence"/>
</dbReference>
<organism evidence="1 2">
    <name type="scientific">Vibrio ostreicida</name>
    <dbReference type="NCBI Taxonomy" id="526588"/>
    <lineage>
        <taxon>Bacteria</taxon>
        <taxon>Pseudomonadati</taxon>
        <taxon>Pseudomonadota</taxon>
        <taxon>Gammaproteobacteria</taxon>
        <taxon>Vibrionales</taxon>
        <taxon>Vibrionaceae</taxon>
        <taxon>Vibrio</taxon>
    </lineage>
</organism>
<evidence type="ECO:0000313" key="2">
    <source>
        <dbReference type="Proteomes" id="UP001238540"/>
    </source>
</evidence>
<dbReference type="PIRSF" id="PIRSF028200">
    <property type="entry name" value="UCP028200"/>
    <property type="match status" value="1"/>
</dbReference>
<accession>A0ABT8BXU4</accession>
<dbReference type="RefSeq" id="WP_254868851.1">
    <property type="nucleotide sequence ID" value="NZ_JABEYA020000026.1"/>
</dbReference>